<accession>A0A6S6S5L7</accession>
<feature type="region of interest" description="Disordered" evidence="1">
    <location>
        <begin position="1"/>
        <end position="21"/>
    </location>
</feature>
<dbReference type="EMBL" id="CACVAP010000040">
    <property type="protein sequence ID" value="CAA6803641.1"/>
    <property type="molecule type" value="Genomic_DNA"/>
</dbReference>
<protein>
    <submittedName>
        <fullName evidence="2">Uncharacterized protein</fullName>
    </submittedName>
</protein>
<reference evidence="2" key="1">
    <citation type="submission" date="2020-01" db="EMBL/GenBank/DDBJ databases">
        <authorList>
            <person name="Meier V. D."/>
            <person name="Meier V D."/>
        </authorList>
    </citation>
    <scope>NUCLEOTIDE SEQUENCE</scope>
    <source>
        <strain evidence="2">HLG_WM_MAG_06</strain>
    </source>
</reference>
<feature type="compositionally biased region" description="Basic and acidic residues" evidence="1">
    <location>
        <begin position="1"/>
        <end position="19"/>
    </location>
</feature>
<sequence length="73" mass="8874">MAEDRFEKFGRPTKEESEKKTKKILLSMTEKQHEKMKEYQKMFNKKTLTSTLEYLIEKGEEKVLQDLEQFRGR</sequence>
<evidence type="ECO:0000313" key="2">
    <source>
        <dbReference type="EMBL" id="CAA6803641.1"/>
    </source>
</evidence>
<organism evidence="2">
    <name type="scientific">uncultured Sulfurovum sp</name>
    <dbReference type="NCBI Taxonomy" id="269237"/>
    <lineage>
        <taxon>Bacteria</taxon>
        <taxon>Pseudomonadati</taxon>
        <taxon>Campylobacterota</taxon>
        <taxon>Epsilonproteobacteria</taxon>
        <taxon>Campylobacterales</taxon>
        <taxon>Sulfurovaceae</taxon>
        <taxon>Sulfurovum</taxon>
        <taxon>environmental samples</taxon>
    </lineage>
</organism>
<name>A0A6S6S5L7_9BACT</name>
<evidence type="ECO:0000256" key="1">
    <source>
        <dbReference type="SAM" id="MobiDB-lite"/>
    </source>
</evidence>
<proteinExistence type="predicted"/>
<dbReference type="AlphaFoldDB" id="A0A6S6S5L7"/>
<gene>
    <name evidence="2" type="ORF">HELGO_WM88155</name>
</gene>